<dbReference type="STRING" id="1797589.A2784_01270"/>
<evidence type="ECO:0000313" key="2">
    <source>
        <dbReference type="Proteomes" id="UP000177324"/>
    </source>
</evidence>
<dbReference type="EMBL" id="MHCH01000015">
    <property type="protein sequence ID" value="OGY17736.1"/>
    <property type="molecule type" value="Genomic_DNA"/>
</dbReference>
<evidence type="ECO:0000313" key="1">
    <source>
        <dbReference type="EMBL" id="OGY17736.1"/>
    </source>
</evidence>
<dbReference type="Gene3D" id="3.40.50.1000">
    <property type="entry name" value="HAD superfamily/HAD-like"/>
    <property type="match status" value="1"/>
</dbReference>
<protein>
    <recommendedName>
        <fullName evidence="3">HAD family hydrolase</fullName>
    </recommendedName>
</protein>
<reference evidence="1 2" key="1">
    <citation type="journal article" date="2016" name="Nat. Commun.">
        <title>Thousands of microbial genomes shed light on interconnected biogeochemical processes in an aquifer system.</title>
        <authorList>
            <person name="Anantharaman K."/>
            <person name="Brown C.T."/>
            <person name="Hug L.A."/>
            <person name="Sharon I."/>
            <person name="Castelle C.J."/>
            <person name="Probst A.J."/>
            <person name="Thomas B.C."/>
            <person name="Singh A."/>
            <person name="Wilkins M.J."/>
            <person name="Karaoz U."/>
            <person name="Brodie E.L."/>
            <person name="Williams K.H."/>
            <person name="Hubbard S.S."/>
            <person name="Banfield J.F."/>
        </authorList>
    </citation>
    <scope>NUCLEOTIDE SEQUENCE [LARGE SCALE GENOMIC DNA]</scope>
</reference>
<dbReference type="InterPro" id="IPR036412">
    <property type="entry name" value="HAD-like_sf"/>
</dbReference>
<name>A0A1G1VQR3_9BACT</name>
<evidence type="ECO:0008006" key="3">
    <source>
        <dbReference type="Google" id="ProtNLM"/>
    </source>
</evidence>
<proteinExistence type="predicted"/>
<comment type="caution">
    <text evidence="1">The sequence shown here is derived from an EMBL/GenBank/DDBJ whole genome shotgun (WGS) entry which is preliminary data.</text>
</comment>
<gene>
    <name evidence="1" type="ORF">A2784_01270</name>
</gene>
<dbReference type="AlphaFoldDB" id="A0A1G1VQR3"/>
<sequence>MTPANSYAVAGGPLGFLVAKTMQSQIIFDFYNTLFNPKAKTLFGGTIPLLCQLKKAYKLSLITTGGQNRKQLINKLGIAKYFSRVVICPTKSPKVFLKLIDKSSNALIIGDRKEEEISIAKVLKLPYIQVTPQLENPVKTITSQLLP</sequence>
<dbReference type="InterPro" id="IPR023214">
    <property type="entry name" value="HAD_sf"/>
</dbReference>
<dbReference type="SUPFAM" id="SSF56784">
    <property type="entry name" value="HAD-like"/>
    <property type="match status" value="1"/>
</dbReference>
<dbReference type="Proteomes" id="UP000177324">
    <property type="component" value="Unassembled WGS sequence"/>
</dbReference>
<organism evidence="1 2">
    <name type="scientific">Candidatus Chisholmbacteria bacterium RIFCSPHIGHO2_01_FULL_48_12</name>
    <dbReference type="NCBI Taxonomy" id="1797589"/>
    <lineage>
        <taxon>Bacteria</taxon>
        <taxon>Candidatus Chisholmiibacteriota</taxon>
    </lineage>
</organism>
<accession>A0A1G1VQR3</accession>